<comment type="caution">
    <text evidence="2">The sequence shown here is derived from an EMBL/GenBank/DDBJ whole genome shotgun (WGS) entry which is preliminary data.</text>
</comment>
<evidence type="ECO:0000313" key="3">
    <source>
        <dbReference type="Proteomes" id="UP000298390"/>
    </source>
</evidence>
<evidence type="ECO:0000256" key="1">
    <source>
        <dbReference type="SAM" id="MobiDB-lite"/>
    </source>
</evidence>
<reference evidence="2 3" key="1">
    <citation type="submission" date="2019-01" db="EMBL/GenBank/DDBJ databases">
        <title>Genome sequencing of the rare red list fungi Fomitopsis rosea.</title>
        <authorList>
            <person name="Buettner E."/>
            <person name="Kellner H."/>
        </authorList>
    </citation>
    <scope>NUCLEOTIDE SEQUENCE [LARGE SCALE GENOMIC DNA]</scope>
    <source>
        <strain evidence="2 3">DSM 105464</strain>
    </source>
</reference>
<feature type="compositionally biased region" description="Basic and acidic residues" evidence="1">
    <location>
        <begin position="21"/>
        <end position="34"/>
    </location>
</feature>
<gene>
    <name evidence="2" type="ORF">EVJ58_g11192</name>
</gene>
<dbReference type="EMBL" id="SEKV01001702">
    <property type="protein sequence ID" value="TFY50097.1"/>
    <property type="molecule type" value="Genomic_DNA"/>
</dbReference>
<sequence length="60" mass="6795">MAKVGEQAITLRAIHNVRRQLRVEDPPVNERDNWDGDDEEEGDEHDEGGEHEEGADLEAD</sequence>
<feature type="region of interest" description="Disordered" evidence="1">
    <location>
        <begin position="17"/>
        <end position="60"/>
    </location>
</feature>
<dbReference type="AlphaFoldDB" id="A0A4Y9XL92"/>
<proteinExistence type="predicted"/>
<name>A0A4Y9XL92_9APHY</name>
<organism evidence="2 3">
    <name type="scientific">Rhodofomes roseus</name>
    <dbReference type="NCBI Taxonomy" id="34475"/>
    <lineage>
        <taxon>Eukaryota</taxon>
        <taxon>Fungi</taxon>
        <taxon>Dikarya</taxon>
        <taxon>Basidiomycota</taxon>
        <taxon>Agaricomycotina</taxon>
        <taxon>Agaricomycetes</taxon>
        <taxon>Polyporales</taxon>
        <taxon>Rhodofomes</taxon>
    </lineage>
</organism>
<protein>
    <submittedName>
        <fullName evidence="2">Uncharacterized protein</fullName>
    </submittedName>
</protein>
<accession>A0A4Y9XL92</accession>
<dbReference type="STRING" id="34475.A0A4Y9XL92"/>
<dbReference type="Proteomes" id="UP000298390">
    <property type="component" value="Unassembled WGS sequence"/>
</dbReference>
<evidence type="ECO:0000313" key="2">
    <source>
        <dbReference type="EMBL" id="TFY50097.1"/>
    </source>
</evidence>
<feature type="compositionally biased region" description="Acidic residues" evidence="1">
    <location>
        <begin position="35"/>
        <end position="60"/>
    </location>
</feature>